<dbReference type="GO" id="GO:0006508">
    <property type="term" value="P:proteolysis"/>
    <property type="evidence" value="ECO:0007669"/>
    <property type="project" value="UniProtKB-KW"/>
</dbReference>
<dbReference type="GO" id="GO:0004239">
    <property type="term" value="F:initiator methionyl aminopeptidase activity"/>
    <property type="evidence" value="ECO:0007669"/>
    <property type="project" value="UniProtKB-UniRule"/>
</dbReference>
<dbReference type="Pfam" id="PF00557">
    <property type="entry name" value="Peptidase_M24"/>
    <property type="match status" value="1"/>
</dbReference>
<feature type="binding site" evidence="6">
    <location>
        <position position="105"/>
    </location>
    <ligand>
        <name>a divalent metal cation</name>
        <dbReference type="ChEBI" id="CHEBI:60240"/>
        <label>1</label>
    </ligand>
</feature>
<dbReference type="PANTHER" id="PTHR43330">
    <property type="entry name" value="METHIONINE AMINOPEPTIDASE"/>
    <property type="match status" value="1"/>
</dbReference>
<evidence type="ECO:0000256" key="3">
    <source>
        <dbReference type="ARBA" id="ARBA00022670"/>
    </source>
</evidence>
<accession>A0A1J4TVD4</accession>
<comment type="caution">
    <text evidence="9">The sequence shown here is derived from an EMBL/GenBank/DDBJ whole genome shotgun (WGS) entry which is preliminary data.</text>
</comment>
<comment type="subunit">
    <text evidence="6">Monomer.</text>
</comment>
<name>A0A1J4TVD4_9BACT</name>
<feature type="binding site" evidence="6">
    <location>
        <position position="240"/>
    </location>
    <ligand>
        <name>a divalent metal cation</name>
        <dbReference type="ChEBI" id="CHEBI:60240"/>
        <label>1</label>
    </ligand>
</feature>
<feature type="binding site" evidence="6">
    <location>
        <position position="208"/>
    </location>
    <ligand>
        <name>a divalent metal cation</name>
        <dbReference type="ChEBI" id="CHEBI:60240"/>
        <label>2</label>
        <note>catalytic</note>
    </ligand>
</feature>
<feature type="domain" description="Peptidase M24" evidence="8">
    <location>
        <begin position="12"/>
        <end position="214"/>
    </location>
</feature>
<feature type="binding site" evidence="6">
    <location>
        <position position="77"/>
    </location>
    <ligand>
        <name>substrate</name>
    </ligand>
</feature>
<sequence>MIKLKTSDEIAVMKESGGILKDVLELVISRVKKGIRLSDLDKYAEQEILKRNAEPSFKRVKNYRWTLCTSVNDVIVHGIPDDYMLKDGDVVGIDCGVYYKNFNTDAAWTVRVGNYNKSSTMDETDKFLFTGQKALKKAISMVVKDNYIYDISRALQETIESEKYSVVPSLVGHGVGKELHEDPEIPGFVKGKRTNTPKIVEGMTLAIEVIYNKGSEEVVYNRNDGWTISTKDGKISGLFEATVAMTSHGCIVLT</sequence>
<feature type="binding site" evidence="6">
    <location>
        <position position="180"/>
    </location>
    <ligand>
        <name>substrate</name>
    </ligand>
</feature>
<dbReference type="GO" id="GO:0046872">
    <property type="term" value="F:metal ion binding"/>
    <property type="evidence" value="ECO:0007669"/>
    <property type="project" value="UniProtKB-UniRule"/>
</dbReference>
<dbReference type="HAMAP" id="MF_01974">
    <property type="entry name" value="MetAP_1"/>
    <property type="match status" value="1"/>
</dbReference>
<keyword evidence="2 6" id="KW-0031">Aminopeptidase</keyword>
<comment type="catalytic activity">
    <reaction evidence="6 7">
        <text>Release of N-terminal amino acids, preferentially methionine, from peptides and arylamides.</text>
        <dbReference type="EC" id="3.4.11.18"/>
    </reaction>
</comment>
<dbReference type="SUPFAM" id="SSF55920">
    <property type="entry name" value="Creatinase/aminopeptidase"/>
    <property type="match status" value="1"/>
</dbReference>
<feature type="binding site" evidence="6">
    <location>
        <position position="105"/>
    </location>
    <ligand>
        <name>a divalent metal cation</name>
        <dbReference type="ChEBI" id="CHEBI:60240"/>
        <label>2</label>
        <note>catalytic</note>
    </ligand>
</feature>
<keyword evidence="3 6" id="KW-0645">Protease</keyword>
<feature type="binding site" evidence="6">
    <location>
        <position position="94"/>
    </location>
    <ligand>
        <name>a divalent metal cation</name>
        <dbReference type="ChEBI" id="CHEBI:60240"/>
        <label>1</label>
    </ligand>
</feature>
<gene>
    <name evidence="6" type="primary">map</name>
    <name evidence="9" type="ORF">AUJ73_00295</name>
</gene>
<dbReference type="InterPro" id="IPR000994">
    <property type="entry name" value="Pept_M24"/>
</dbReference>
<reference evidence="9 10" key="1">
    <citation type="journal article" date="2016" name="Environ. Microbiol.">
        <title>Genomic resolution of a cold subsurface aquifer community provides metabolic insights for novel microbes adapted to high CO concentrations.</title>
        <authorList>
            <person name="Probst A.J."/>
            <person name="Castelle C.J."/>
            <person name="Singh A."/>
            <person name="Brown C.T."/>
            <person name="Anantharaman K."/>
            <person name="Sharon I."/>
            <person name="Hug L.A."/>
            <person name="Burstein D."/>
            <person name="Emerson J.B."/>
            <person name="Thomas B.C."/>
            <person name="Banfield J.F."/>
        </authorList>
    </citation>
    <scope>NUCLEOTIDE SEQUENCE [LARGE SCALE GENOMIC DNA]</scope>
    <source>
        <strain evidence="9">CG1_02_37_22</strain>
    </source>
</reference>
<dbReference type="AlphaFoldDB" id="A0A1J4TVD4"/>
<organism evidence="9 10">
    <name type="scientific">Candidatus Gottesmanbacteria bacterium CG1_02_37_22</name>
    <dbReference type="NCBI Taxonomy" id="1805209"/>
    <lineage>
        <taxon>Bacteria</taxon>
        <taxon>Candidatus Gottesmaniibacteriota</taxon>
    </lineage>
</organism>
<dbReference type="PRINTS" id="PR00599">
    <property type="entry name" value="MAPEPTIDASE"/>
</dbReference>
<dbReference type="InterPro" id="IPR001714">
    <property type="entry name" value="Pept_M24_MAP"/>
</dbReference>
<keyword evidence="4 6" id="KW-0479">Metal-binding</keyword>
<dbReference type="STRING" id="1805209.AUJ73_00295"/>
<evidence type="ECO:0000256" key="1">
    <source>
        <dbReference type="ARBA" id="ARBA00002521"/>
    </source>
</evidence>
<feature type="binding site" evidence="6">
    <location>
        <position position="173"/>
    </location>
    <ligand>
        <name>a divalent metal cation</name>
        <dbReference type="ChEBI" id="CHEBI:60240"/>
        <label>2</label>
        <note>catalytic</note>
    </ligand>
</feature>
<dbReference type="Gene3D" id="3.90.230.10">
    <property type="entry name" value="Creatinase/methionine aminopeptidase superfamily"/>
    <property type="match status" value="1"/>
</dbReference>
<protein>
    <recommendedName>
        <fullName evidence="6 7">Methionine aminopeptidase</fullName>
        <shortName evidence="6">MAP</shortName>
        <shortName evidence="6">MetAP</shortName>
        <ecNumber evidence="6 7">3.4.11.18</ecNumber>
    </recommendedName>
    <alternativeName>
        <fullName evidence="6">Peptidase M</fullName>
    </alternativeName>
</protein>
<comment type="similarity">
    <text evidence="6">Belongs to the peptidase M24A family. Methionine aminopeptidase type 1 subfamily.</text>
</comment>
<dbReference type="InterPro" id="IPR036005">
    <property type="entry name" value="Creatinase/aminopeptidase-like"/>
</dbReference>
<evidence type="ECO:0000313" key="9">
    <source>
        <dbReference type="EMBL" id="OIO15600.1"/>
    </source>
</evidence>
<feature type="binding site" evidence="6">
    <location>
        <position position="240"/>
    </location>
    <ligand>
        <name>a divalent metal cation</name>
        <dbReference type="ChEBI" id="CHEBI:60240"/>
        <label>2</label>
        <note>catalytic</note>
    </ligand>
</feature>
<evidence type="ECO:0000259" key="8">
    <source>
        <dbReference type="Pfam" id="PF00557"/>
    </source>
</evidence>
<keyword evidence="5 6" id="KW-0378">Hydrolase</keyword>
<evidence type="ECO:0000256" key="7">
    <source>
        <dbReference type="RuleBase" id="RU003653"/>
    </source>
</evidence>
<evidence type="ECO:0000313" key="10">
    <source>
        <dbReference type="Proteomes" id="UP000183120"/>
    </source>
</evidence>
<dbReference type="EMBL" id="MNUY01000005">
    <property type="protein sequence ID" value="OIO15600.1"/>
    <property type="molecule type" value="Genomic_DNA"/>
</dbReference>
<evidence type="ECO:0000256" key="2">
    <source>
        <dbReference type="ARBA" id="ARBA00022438"/>
    </source>
</evidence>
<dbReference type="NCBIfam" id="TIGR00500">
    <property type="entry name" value="met_pdase_I"/>
    <property type="match status" value="1"/>
</dbReference>
<evidence type="ECO:0000256" key="5">
    <source>
        <dbReference type="ARBA" id="ARBA00022801"/>
    </source>
</evidence>
<evidence type="ECO:0000256" key="4">
    <source>
        <dbReference type="ARBA" id="ARBA00022723"/>
    </source>
</evidence>
<dbReference type="GO" id="GO:0070006">
    <property type="term" value="F:metalloaminopeptidase activity"/>
    <property type="evidence" value="ECO:0007669"/>
    <property type="project" value="UniProtKB-UniRule"/>
</dbReference>
<dbReference type="InterPro" id="IPR002467">
    <property type="entry name" value="Pept_M24A_MAP1"/>
</dbReference>
<dbReference type="PANTHER" id="PTHR43330:SF27">
    <property type="entry name" value="METHIONINE AMINOPEPTIDASE"/>
    <property type="match status" value="1"/>
</dbReference>
<comment type="function">
    <text evidence="1 6">Removes the N-terminal methionine from nascent proteins. The N-terminal methionine is often cleaved when the second residue in the primary sequence is small and uncharged (Met-Ala-, Cys, Gly, Pro, Ser, Thr, or Val). Requires deformylation of the N(alpha)-formylated initiator methionine before it can be hydrolyzed.</text>
</comment>
<dbReference type="GO" id="GO:0005829">
    <property type="term" value="C:cytosol"/>
    <property type="evidence" value="ECO:0007669"/>
    <property type="project" value="TreeGrafter"/>
</dbReference>
<dbReference type="Proteomes" id="UP000183120">
    <property type="component" value="Unassembled WGS sequence"/>
</dbReference>
<evidence type="ECO:0000256" key="6">
    <source>
        <dbReference type="HAMAP-Rule" id="MF_01974"/>
    </source>
</evidence>
<comment type="cofactor">
    <cofactor evidence="6">
        <name>Co(2+)</name>
        <dbReference type="ChEBI" id="CHEBI:48828"/>
    </cofactor>
    <cofactor evidence="6">
        <name>Zn(2+)</name>
        <dbReference type="ChEBI" id="CHEBI:29105"/>
    </cofactor>
    <cofactor evidence="6">
        <name>Mn(2+)</name>
        <dbReference type="ChEBI" id="CHEBI:29035"/>
    </cofactor>
    <cofactor evidence="6">
        <name>Fe(2+)</name>
        <dbReference type="ChEBI" id="CHEBI:29033"/>
    </cofactor>
    <text evidence="6">Binds 2 divalent metal cations per subunit. Has a high-affinity and a low affinity metal-binding site. The true nature of the physiological cofactor is under debate. The enzyme is active with cobalt, zinc, manganese or divalent iron ions. Most likely, methionine aminopeptidases function as mononuclear Fe(2+)-metalloproteases under physiological conditions, and the catalytically relevant metal-binding site has been assigned to the histidine-containing high-affinity site.</text>
</comment>
<dbReference type="EC" id="3.4.11.18" evidence="6 7"/>
<proteinExistence type="inferred from homology"/>